<evidence type="ECO:0000313" key="3">
    <source>
        <dbReference type="Proteomes" id="UP001189429"/>
    </source>
</evidence>
<dbReference type="EMBL" id="CAUYUJ010016505">
    <property type="protein sequence ID" value="CAK0866049.1"/>
    <property type="molecule type" value="Genomic_DNA"/>
</dbReference>
<evidence type="ECO:0000313" key="2">
    <source>
        <dbReference type="EMBL" id="CAK0866049.1"/>
    </source>
</evidence>
<name>A0ABN9V0K9_9DINO</name>
<evidence type="ECO:0000256" key="1">
    <source>
        <dbReference type="SAM" id="MobiDB-lite"/>
    </source>
</evidence>
<sequence length="910" mass="98110">MTAPPGPTEKMIEDCARCPVFLPFRNWRAACVRGRAKSCPRFKCDEGGEGLSGVPGEPLEAVAGKDLPVIAAFHRKAKCPHAHPVPREGLEKDGEMNARAPIKAVIQMSEETRAGETIVKLAREAMKPATSMRGLAPTSKGHVDQCARMKLDPKSPIVAWLLEHSSNLFYIFGVESTERIVGTERGVYVAQSAQRAPRDQRCDSEAVCELKGPPWKSVPDGPGGEQVRGRPGVAELEPGRPAAPPVPAGAAEQVGGGAARGSGRQPQMEAGEQGSRAKRAAPEEGEAAQDAVGFMTGPVDRGGGDDEVERATGALVKVQKERALMEVRGCGDECPAPVEKLREKDVDDYVGPEDLRRRGDLSGKALPRDLAREARAIGARWVDANKGDEANCQVRSRLVAKDIRRRGSVEQHFAAVSPLASLKMPLSIAVASALPRKEVARARNGQCALQFLDVKKARIWAMAERLLFAEPPEDYRLVANEIKALGFRQGGGSARFFWRPASVIGATLRGDDSASLASRIDADWLFKELCKEWAAKVEDIFGPPDEPDAAHIIRASNRLLTRATEGIAWECDPRRADIAIRAAHSSKPALTDSAVSLWLVYHALPLAACLRVRSGLRFVGIHIAVEVLTITLRKFRCFNVSPSFHAQTSSSVMFGGLVVIPSGTCGWSMFANTAKQSDAVFACVLPHFPLTGLVVIFDFSYLAFMATWRCCLAALSVSLWMHCISAATSSRKGPTSSEISVSNVAFGQSISWRFTAGTCSCIFLILACRSVPCFLIAAVLVARVALASPGSLLSILAILAHSHLDPVDNLDLAGGASVATCTEERRYAAWQTAQKKRMEEAAADKAQYDTQQRAYMDRRSDILRDAEARAGAPYAGKTSRDDWAWPGTGGGAAAGREVHLTEPRRVGCYP</sequence>
<proteinExistence type="predicted"/>
<protein>
    <submittedName>
        <fullName evidence="2">Uncharacterized protein</fullName>
    </submittedName>
</protein>
<gene>
    <name evidence="2" type="ORF">PCOR1329_LOCUS53390</name>
</gene>
<feature type="region of interest" description="Disordered" evidence="1">
    <location>
        <begin position="873"/>
        <end position="894"/>
    </location>
</feature>
<comment type="caution">
    <text evidence="2">The sequence shown here is derived from an EMBL/GenBank/DDBJ whole genome shotgun (WGS) entry which is preliminary data.</text>
</comment>
<accession>A0ABN9V0K9</accession>
<reference evidence="2" key="1">
    <citation type="submission" date="2023-10" db="EMBL/GenBank/DDBJ databases">
        <authorList>
            <person name="Chen Y."/>
            <person name="Shah S."/>
            <person name="Dougan E. K."/>
            <person name="Thang M."/>
            <person name="Chan C."/>
        </authorList>
    </citation>
    <scope>NUCLEOTIDE SEQUENCE [LARGE SCALE GENOMIC DNA]</scope>
</reference>
<dbReference type="Proteomes" id="UP001189429">
    <property type="component" value="Unassembled WGS sequence"/>
</dbReference>
<keyword evidence="3" id="KW-1185">Reference proteome</keyword>
<organism evidence="2 3">
    <name type="scientific">Prorocentrum cordatum</name>
    <dbReference type="NCBI Taxonomy" id="2364126"/>
    <lineage>
        <taxon>Eukaryota</taxon>
        <taxon>Sar</taxon>
        <taxon>Alveolata</taxon>
        <taxon>Dinophyceae</taxon>
        <taxon>Prorocentrales</taxon>
        <taxon>Prorocentraceae</taxon>
        <taxon>Prorocentrum</taxon>
    </lineage>
</organism>
<feature type="region of interest" description="Disordered" evidence="1">
    <location>
        <begin position="193"/>
        <end position="307"/>
    </location>
</feature>